<dbReference type="InterPro" id="IPR003961">
    <property type="entry name" value="FN3_dom"/>
</dbReference>
<evidence type="ECO:0000259" key="3">
    <source>
        <dbReference type="PROSITE" id="PS51208"/>
    </source>
</evidence>
<reference evidence="5" key="1">
    <citation type="submission" date="2018-05" db="EMBL/GenBank/DDBJ databases">
        <authorList>
            <person name="Li X."/>
        </authorList>
    </citation>
    <scope>NUCLEOTIDE SEQUENCE [LARGE SCALE GENOMIC DNA]</scope>
    <source>
        <strain evidence="5">LX32</strain>
    </source>
</reference>
<accession>A0A328AJG8</accession>
<evidence type="ECO:0000313" key="5">
    <source>
        <dbReference type="Proteomes" id="UP000249254"/>
    </source>
</evidence>
<dbReference type="SUPFAM" id="SSF49265">
    <property type="entry name" value="Fibronectin type III"/>
    <property type="match status" value="2"/>
</dbReference>
<dbReference type="Pfam" id="PF00041">
    <property type="entry name" value="fn3"/>
    <property type="match status" value="2"/>
</dbReference>
<feature type="region of interest" description="Disordered" evidence="1">
    <location>
        <begin position="1864"/>
        <end position="1919"/>
    </location>
</feature>
<dbReference type="Gene3D" id="2.60.40.10">
    <property type="entry name" value="Immunoglobulins"/>
    <property type="match status" value="4"/>
</dbReference>
<dbReference type="SUPFAM" id="SSF49373">
    <property type="entry name" value="Invasin/intimin cell-adhesion fragments"/>
    <property type="match status" value="1"/>
</dbReference>
<dbReference type="OrthoDB" id="5720638at2"/>
<dbReference type="CDD" id="cd00063">
    <property type="entry name" value="FN3"/>
    <property type="match status" value="2"/>
</dbReference>
<dbReference type="InterPro" id="IPR015919">
    <property type="entry name" value="Cadherin-like_sf"/>
</dbReference>
<sequence length="2196" mass="218020">MFGVLSHGWSRLCAATFSGSSRVAAVLATAFAVVALAAPGVALAVPSSNANLSSLDVGGLTLSPSFAAATTSYTATAPSATASVMVTAVTADANATITVDVVNPATSGVAYGPVSLNFGNTTIGVQVTAQDGTTTKTYQVTIYRPVGGGGGGASTDATLSGLTLSAGTLSPSFAAATTSYTASVANAVSSITVTPTLNDPTASMTVNGSAVTSGSASGSIALNVGANTITVATTAQDGVTTNSYVVTVTRASASLTAQTITFANPGGQNFGTTPTFVATSDSGLTVSFSSSTTGVCTITSGGVVTFLTAGNCTINADQAGNGTYAAATTVSRTVTVFPVAPGAPTIGAVTPGDTQASVAFTAPAFTGGDTITGYTATSSPGGLTGTCASSPCTVTGLTNGTAYTFTVTATNSAGTGSASAASSGATPKASQTITFANPGAQNFGTTPTLTATSSSGLTPTFSSSTTGVCTVTSGGALTFVTAGSCTIAADQAGNGGYLAATTVSRTFTVNPVVPGAPTIGAVTPGNGQVGVAFTAPASNGGSGITGYTVTSSPGGFTGTGASSPITVSGLTNGTSYTFTVTASNSAGTGSASSPSASATPAVASTDATLSGLTLSSGTLSPAFAGGTTSYTASVANGTASITVTPTVNESHATVKVNGTTVTSGSASNAVALNVGSNTVTVLVTAQDGTTTTTYTLTVTRADAPPPDLDLSDLQVTTGDSSSPGAPVPLERFSAMTSYGRVKLIVTSVTVSARPPPGAHLTINGQGGSTPPGAAVSVVVPLNRDDNTITIVTSAGTFTKTYIVYIKRMVTDNADLRSVKICGKTYGCSSTAVDPATTSYTIPAVGTLTIWPTPADGTARVEVNGAPASPTSSIQITAPATAVTPVAIKVTSNDYTVTKTYTFTFSAPKPSADLSALGVSAGTLSPDFDPAKVSYDLPVSSDTASVTLSPTAKDGAASVRVINVASGQPVSGPVALRAGAANPLSVTVTASDKSTAKTYYVNVSRPNPLTVEAYDAPATGKVGVLYEAGFQLGTSQGAIWSASGLPPGLSLTENASPTSRPSTSPSSNPKALISGTPAKAGTYTFTVTATANGYGAPLGGATGSASVTVNVAEGPSDVDLTALRLEAGAAVPLSPAFDPATTAYTASTASGQLSIGATPRDSGATVTIDGVQDGTQVSLKPGANVITINVSKGSASKTYTLTVNKVAAGANADLKGLTLGAGATLSTPFAPDTLAYKATVTNATTSLQIAAPTADANATVKFNPAGQQFGQGTTASLQVGDNVFKIAVTSADGTLTKTYTLTVTRAASANADLTNISVVSAELGVELTSKLSPAFSPATTTYSLVLSHGESVIEVGGVAADTNARTAVDSVNSTGYAATQAVSVDDSIDTPKVIPVTVTAQDGTTTKTYSISVTRPAALKVASSVPEATSGQAYSATLAASGGKGPYVFKPAALAGTDSLPKGLTLSSDGTISGTTKEAGSYSIGVSVSDSAGGRGSGTVALAVKDPPTPVPVRMELTVPTLRPDTSGFSTQFVLSVTDAALGTIESHLEANVDVSSSVSSAPTAAALKSGKSAGAPMMATAGQAAASADGDLTLLTYRTGPNAMGRDRIVVIGTLPDGTRGAVALNFEVPGKAPDLTANVAANGLARLDPTASIIGGPFVGLQILSPPAYGQVSVSGLQLVYTPDPTHLGPTSFVYAVDLGFGLSAPGTVTVTTGQGVTAPSLAATAYAGQKVSLDLTAGAQGGPFTGASVISISPSSAGTAAIRATGTGTYALDFTPATSFAGPAKVTYALSGAGGAAIADATITVLARPDPSLNADLRGLISASDQAVKTFARTQTDNFNGRLESLRSARGRGGFDMRLGFAAASSGEDPRDQAGWRTRRLAQQAAPDPTGQSPAGPRASDAPSATTGASGQSPGKPSAFGSWVAGVIQIGHVDPSVQRSRYRLSTSGLSAGVDYRLSDHLVLGAGLGYGENKTRVGSKGSRLDADSKVGAAYGSWLPRPGIFVDGVLGYGKLSFDVTRYSAEADKLLTGSRSGDMTFGSLRAGVDARRGALHVSPYGQVSFLDGRLDSFTETGDGAFALRYYAQDVRSLAASLGLKLEGQRKVGRERTLSPRFRVEWRHEFDGIGDQALSYADTAGSQRYVVGGDQLGRDELSYELGGRLQLEHQIAIDLGYRGMFTESSHSGTWTLRLDHSF</sequence>
<evidence type="ECO:0000256" key="1">
    <source>
        <dbReference type="SAM" id="MobiDB-lite"/>
    </source>
</evidence>
<dbReference type="InterPro" id="IPR013783">
    <property type="entry name" value="Ig-like_fold"/>
</dbReference>
<dbReference type="Proteomes" id="UP000249254">
    <property type="component" value="Unassembled WGS sequence"/>
</dbReference>
<dbReference type="SUPFAM" id="SSF103515">
    <property type="entry name" value="Autotransporter"/>
    <property type="match status" value="1"/>
</dbReference>
<dbReference type="Pfam" id="PF17963">
    <property type="entry name" value="Big_9"/>
    <property type="match status" value="1"/>
</dbReference>
<dbReference type="PROSITE" id="PS50853">
    <property type="entry name" value="FN3"/>
    <property type="match status" value="2"/>
</dbReference>
<dbReference type="PANTHER" id="PTHR34720">
    <property type="entry name" value="MICROCYSTIN DEPENDENT PROTEIN"/>
    <property type="match status" value="1"/>
</dbReference>
<feature type="domain" description="Fibronectin type-III" evidence="2">
    <location>
        <begin position="513"/>
        <end position="602"/>
    </location>
</feature>
<feature type="compositionally biased region" description="Low complexity" evidence="1">
    <location>
        <begin position="1055"/>
        <end position="1068"/>
    </location>
</feature>
<dbReference type="Pfam" id="PF03797">
    <property type="entry name" value="Autotransporter"/>
    <property type="match status" value="1"/>
</dbReference>
<dbReference type="InterPro" id="IPR005546">
    <property type="entry name" value="Autotransporte_beta"/>
</dbReference>
<dbReference type="SMART" id="SM00060">
    <property type="entry name" value="FN3"/>
    <property type="match status" value="2"/>
</dbReference>
<comment type="caution">
    <text evidence="4">The sequence shown here is derived from an EMBL/GenBank/DDBJ whole genome shotgun (WGS) entry which is preliminary data.</text>
</comment>
<dbReference type="InterPro" id="IPR008964">
    <property type="entry name" value="Invasin/intimin_cell_adhesion"/>
</dbReference>
<dbReference type="PROSITE" id="PS51208">
    <property type="entry name" value="AUTOTRANSPORTER"/>
    <property type="match status" value="1"/>
</dbReference>
<name>A0A328AJG8_9CAUL</name>
<protein>
    <recommendedName>
        <fullName evidence="6">Autotransporter domain-containing protein</fullName>
    </recommendedName>
</protein>
<feature type="compositionally biased region" description="Polar residues" evidence="1">
    <location>
        <begin position="438"/>
        <end position="451"/>
    </location>
</feature>
<dbReference type="InterPro" id="IPR006315">
    <property type="entry name" value="OM_autotransptr_brl_dom"/>
</dbReference>
<keyword evidence="5" id="KW-1185">Reference proteome</keyword>
<evidence type="ECO:0008006" key="6">
    <source>
        <dbReference type="Google" id="ProtNLM"/>
    </source>
</evidence>
<dbReference type="GO" id="GO:0019867">
    <property type="term" value="C:outer membrane"/>
    <property type="evidence" value="ECO:0007669"/>
    <property type="project" value="InterPro"/>
</dbReference>
<gene>
    <name evidence="4" type="ORF">DJ017_06610</name>
</gene>
<dbReference type="GO" id="GO:0005509">
    <property type="term" value="F:calcium ion binding"/>
    <property type="evidence" value="ECO:0007669"/>
    <property type="project" value="InterPro"/>
</dbReference>
<dbReference type="Gene3D" id="2.40.128.130">
    <property type="entry name" value="Autotransporter beta-domain"/>
    <property type="match status" value="1"/>
</dbReference>
<dbReference type="InterPro" id="IPR036709">
    <property type="entry name" value="Autotransporte_beta_dom_sf"/>
</dbReference>
<dbReference type="RefSeq" id="WP_111527967.1">
    <property type="nucleotide sequence ID" value="NZ_JBHRSG010000002.1"/>
</dbReference>
<dbReference type="PANTHER" id="PTHR34720:SF9">
    <property type="entry name" value="BLR4714 PROTEIN"/>
    <property type="match status" value="1"/>
</dbReference>
<proteinExistence type="predicted"/>
<feature type="region of interest" description="Disordered" evidence="1">
    <location>
        <begin position="1049"/>
        <end position="1074"/>
    </location>
</feature>
<feature type="domain" description="Autotransporter" evidence="3">
    <location>
        <begin position="1917"/>
        <end position="2196"/>
    </location>
</feature>
<dbReference type="SMART" id="SM00869">
    <property type="entry name" value="Autotransporter"/>
    <property type="match status" value="1"/>
</dbReference>
<organism evidence="4 5">
    <name type="scientific">Phenylobacterium soli</name>
    <dbReference type="NCBI Taxonomy" id="2170551"/>
    <lineage>
        <taxon>Bacteria</taxon>
        <taxon>Pseudomonadati</taxon>
        <taxon>Pseudomonadota</taxon>
        <taxon>Alphaproteobacteria</taxon>
        <taxon>Caulobacterales</taxon>
        <taxon>Caulobacteraceae</taxon>
        <taxon>Phenylobacterium</taxon>
    </lineage>
</organism>
<feature type="compositionally biased region" description="Polar residues" evidence="1">
    <location>
        <begin position="1905"/>
        <end position="1917"/>
    </location>
</feature>
<dbReference type="InterPro" id="IPR025883">
    <property type="entry name" value="Cadherin-like_domain"/>
</dbReference>
<feature type="compositionally biased region" description="Low complexity" evidence="1">
    <location>
        <begin position="452"/>
        <end position="461"/>
    </location>
</feature>
<dbReference type="InterPro" id="IPR036116">
    <property type="entry name" value="FN3_sf"/>
</dbReference>
<dbReference type="Pfam" id="PF05345">
    <property type="entry name" value="He_PIG"/>
    <property type="match status" value="1"/>
</dbReference>
<feature type="region of interest" description="Disordered" evidence="1">
    <location>
        <begin position="438"/>
        <end position="461"/>
    </location>
</feature>
<dbReference type="SUPFAM" id="SSF49313">
    <property type="entry name" value="Cadherin-like"/>
    <property type="match status" value="1"/>
</dbReference>
<evidence type="ECO:0000313" key="4">
    <source>
        <dbReference type="EMBL" id="RAK54216.1"/>
    </source>
</evidence>
<feature type="domain" description="Fibronectin type-III" evidence="2">
    <location>
        <begin position="340"/>
        <end position="429"/>
    </location>
</feature>
<evidence type="ECO:0000259" key="2">
    <source>
        <dbReference type="PROSITE" id="PS50853"/>
    </source>
</evidence>
<dbReference type="NCBIfam" id="TIGR01414">
    <property type="entry name" value="autotrans_barl"/>
    <property type="match status" value="1"/>
</dbReference>
<dbReference type="EMBL" id="QFYQ01000001">
    <property type="protein sequence ID" value="RAK54216.1"/>
    <property type="molecule type" value="Genomic_DNA"/>
</dbReference>
<dbReference type="Pfam" id="PF12733">
    <property type="entry name" value="Cadherin-like"/>
    <property type="match status" value="8"/>
</dbReference>